<organism evidence="1 2">
    <name type="scientific">Acidithiobacillus ferridurans</name>
    <dbReference type="NCBI Taxonomy" id="1232575"/>
    <lineage>
        <taxon>Bacteria</taxon>
        <taxon>Pseudomonadati</taxon>
        <taxon>Pseudomonadota</taxon>
        <taxon>Acidithiobacillia</taxon>
        <taxon>Acidithiobacillales</taxon>
        <taxon>Acidithiobacillaceae</taxon>
        <taxon>Acidithiobacillus</taxon>
    </lineage>
</organism>
<accession>A0A2Z6IN89</accession>
<evidence type="ECO:0000313" key="2">
    <source>
        <dbReference type="Proteomes" id="UP000280188"/>
    </source>
</evidence>
<name>A0A2Z6IN89_ACIFI</name>
<dbReference type="AlphaFoldDB" id="A0A2Z6IN89"/>
<protein>
    <submittedName>
        <fullName evidence="1">Uncharacterized protein</fullName>
    </submittedName>
</protein>
<gene>
    <name evidence="1" type="ORF">AFERRID_28250</name>
</gene>
<keyword evidence="2" id="KW-1185">Reference proteome</keyword>
<reference evidence="1 2" key="1">
    <citation type="journal article" date="2018" name="Microbiol. Resour. Announc.">
        <title>Complete Genome Sequence of Acidithiobacillus ferridurans JCM 18981.</title>
        <authorList>
            <person name="Miyauchi T."/>
            <person name="Kouzuma A."/>
            <person name="Abe T."/>
            <person name="Watanabe K."/>
        </authorList>
    </citation>
    <scope>NUCLEOTIDE SEQUENCE [LARGE SCALE GENOMIC DNA]</scope>
    <source>
        <strain evidence="2">ATCC 33020 / DSM 29468 / JCM 18981 / 11Fe</strain>
    </source>
</reference>
<sequence length="98" mass="10925">MGHISDNDKLVYVNDVIMGKLIDCELLIEQAANNTKEQFANSPDLDRLILDAIMEAMASFTSMSTQALESARIRAELKDILLGPAGLYERLREGREGR</sequence>
<dbReference type="KEGG" id="afj:AFERRID_28250"/>
<evidence type="ECO:0000313" key="1">
    <source>
        <dbReference type="EMBL" id="BBF66607.1"/>
    </source>
</evidence>
<dbReference type="Proteomes" id="UP000280188">
    <property type="component" value="Chromosome"/>
</dbReference>
<dbReference type="EMBL" id="AP018795">
    <property type="protein sequence ID" value="BBF66607.1"/>
    <property type="molecule type" value="Genomic_DNA"/>
</dbReference>
<proteinExistence type="predicted"/>
<dbReference type="RefSeq" id="WP_197722456.1">
    <property type="nucleotide sequence ID" value="NZ_AP018795.1"/>
</dbReference>